<reference evidence="4" key="1">
    <citation type="submission" date="2018-02" db="EMBL/GenBank/DDBJ databases">
        <authorList>
            <person name="Cohen D.B."/>
            <person name="Kent A.D."/>
        </authorList>
    </citation>
    <scope>NUCLEOTIDE SEQUENCE</scope>
</reference>
<dbReference type="Pfam" id="PF14223">
    <property type="entry name" value="Retrotran_gag_2"/>
    <property type="match status" value="1"/>
</dbReference>
<sequence>MNEGDVVGDHVNQLELIAKELVDASHTLSDKMQVTVVLNSIPPSWDHVVTFLTHSGKNLAMTTLLVLLMLKEDRMKRRKRDNASSSLMMTQSSQATPYKPKPKLSSLRSDGKGNQDKITNFEMLVIDVVDFAVTRHIARNHELFVDFKEKKLGEHRVYTRNNIYSDILGESRCKFSNGDSVIVLNNVLYVPSIRRNYPCVGQKGL</sequence>
<evidence type="ECO:0000256" key="2">
    <source>
        <dbReference type="SAM" id="Phobius"/>
    </source>
</evidence>
<keyword evidence="2" id="KW-0812">Transmembrane</keyword>
<keyword evidence="2" id="KW-0472">Membrane</keyword>
<dbReference type="AlphaFoldDB" id="A0A2N9J574"/>
<dbReference type="InterPro" id="IPR054722">
    <property type="entry name" value="PolX-like_BBD"/>
</dbReference>
<evidence type="ECO:0000313" key="4">
    <source>
        <dbReference type="EMBL" id="SPD31599.1"/>
    </source>
</evidence>
<name>A0A2N9J574_FAGSY</name>
<accession>A0A2N9J574</accession>
<feature type="transmembrane region" description="Helical" evidence="2">
    <location>
        <begin position="48"/>
        <end position="70"/>
    </location>
</feature>
<feature type="region of interest" description="Disordered" evidence="1">
    <location>
        <begin position="77"/>
        <end position="112"/>
    </location>
</feature>
<dbReference type="Pfam" id="PF22936">
    <property type="entry name" value="Pol_BBD"/>
    <property type="match status" value="1"/>
</dbReference>
<evidence type="ECO:0000256" key="1">
    <source>
        <dbReference type="SAM" id="MobiDB-lite"/>
    </source>
</evidence>
<dbReference type="EMBL" id="OIVN01006370">
    <property type="protein sequence ID" value="SPD31599.1"/>
    <property type="molecule type" value="Genomic_DNA"/>
</dbReference>
<protein>
    <recommendedName>
        <fullName evidence="3">Retrovirus-related Pol polyprotein from transposon TNT 1-94-like beta-barrel domain-containing protein</fullName>
    </recommendedName>
</protein>
<keyword evidence="2" id="KW-1133">Transmembrane helix</keyword>
<gene>
    <name evidence="4" type="ORF">FSB_LOCUS59481</name>
</gene>
<organism evidence="4">
    <name type="scientific">Fagus sylvatica</name>
    <name type="common">Beechnut</name>
    <dbReference type="NCBI Taxonomy" id="28930"/>
    <lineage>
        <taxon>Eukaryota</taxon>
        <taxon>Viridiplantae</taxon>
        <taxon>Streptophyta</taxon>
        <taxon>Embryophyta</taxon>
        <taxon>Tracheophyta</taxon>
        <taxon>Spermatophyta</taxon>
        <taxon>Magnoliopsida</taxon>
        <taxon>eudicotyledons</taxon>
        <taxon>Gunneridae</taxon>
        <taxon>Pentapetalae</taxon>
        <taxon>rosids</taxon>
        <taxon>fabids</taxon>
        <taxon>Fagales</taxon>
        <taxon>Fagaceae</taxon>
        <taxon>Fagus</taxon>
    </lineage>
</organism>
<evidence type="ECO:0000259" key="3">
    <source>
        <dbReference type="Pfam" id="PF22936"/>
    </source>
</evidence>
<proteinExistence type="predicted"/>
<feature type="compositionally biased region" description="Polar residues" evidence="1">
    <location>
        <begin position="83"/>
        <end position="96"/>
    </location>
</feature>
<feature type="domain" description="Retrovirus-related Pol polyprotein from transposon TNT 1-94-like beta-barrel" evidence="3">
    <location>
        <begin position="129"/>
        <end position="202"/>
    </location>
</feature>